<dbReference type="RefSeq" id="XP_052947474.1">
    <property type="nucleotide sequence ID" value="XM_053086824.1"/>
</dbReference>
<dbReference type="EMBL" id="JAKWFO010000004">
    <property type="protein sequence ID" value="KAI9637697.1"/>
    <property type="molecule type" value="Genomic_DNA"/>
</dbReference>
<dbReference type="SMART" id="SM00845">
    <property type="entry name" value="GatB_Yqey"/>
    <property type="match status" value="1"/>
</dbReference>
<dbReference type="EC" id="6.3.5.-" evidence="7"/>
<name>A0AA38HAJ2_9TREE</name>
<feature type="domain" description="Asn/Gln amidotransferase" evidence="9">
    <location>
        <begin position="403"/>
        <end position="556"/>
    </location>
</feature>
<dbReference type="Pfam" id="PF02934">
    <property type="entry name" value="GatB_N"/>
    <property type="match status" value="1"/>
</dbReference>
<evidence type="ECO:0000256" key="2">
    <source>
        <dbReference type="ARBA" id="ARBA00022598"/>
    </source>
</evidence>
<evidence type="ECO:0000256" key="4">
    <source>
        <dbReference type="ARBA" id="ARBA00022840"/>
    </source>
</evidence>
<evidence type="ECO:0000313" key="10">
    <source>
        <dbReference type="EMBL" id="KAI9637697.1"/>
    </source>
</evidence>
<feature type="compositionally biased region" description="Low complexity" evidence="8">
    <location>
        <begin position="35"/>
        <end position="54"/>
    </location>
</feature>
<protein>
    <recommendedName>
        <fullName evidence="7">Glutamyl-tRNA(Gln) amidotransferase subunit B, mitochondrial</fullName>
        <shortName evidence="7">Glu-AdT subunit B</shortName>
        <ecNumber evidence="7">6.3.5.-</ecNumber>
    </recommendedName>
</protein>
<dbReference type="InterPro" id="IPR018027">
    <property type="entry name" value="Asn/Gln_amidotransferase"/>
</dbReference>
<dbReference type="InterPro" id="IPR023168">
    <property type="entry name" value="GatB_Yqey_C_2"/>
</dbReference>
<dbReference type="InterPro" id="IPR006075">
    <property type="entry name" value="Asn/Gln-tRNA_Trfase_suB/E_cat"/>
</dbReference>
<dbReference type="SUPFAM" id="SSF55931">
    <property type="entry name" value="Glutamine synthetase/guanido kinase"/>
    <property type="match status" value="1"/>
</dbReference>
<dbReference type="NCBIfam" id="NF004012">
    <property type="entry name" value="PRK05477.1-2"/>
    <property type="match status" value="1"/>
</dbReference>
<dbReference type="GO" id="GO:0005524">
    <property type="term" value="F:ATP binding"/>
    <property type="evidence" value="ECO:0007669"/>
    <property type="project" value="UniProtKB-KW"/>
</dbReference>
<dbReference type="InterPro" id="IPR004413">
    <property type="entry name" value="GatB"/>
</dbReference>
<comment type="caution">
    <text evidence="10">The sequence shown here is derived from an EMBL/GenBank/DDBJ whole genome shotgun (WGS) entry which is preliminary data.</text>
</comment>
<keyword evidence="11" id="KW-1185">Reference proteome</keyword>
<dbReference type="Gene3D" id="1.10.10.410">
    <property type="match status" value="1"/>
</dbReference>
<dbReference type="AlphaFoldDB" id="A0AA38HAJ2"/>
<dbReference type="PANTHER" id="PTHR11659:SF0">
    <property type="entry name" value="GLUTAMYL-TRNA(GLN) AMIDOTRANSFERASE SUBUNIT B, MITOCHONDRIAL"/>
    <property type="match status" value="1"/>
</dbReference>
<evidence type="ECO:0000256" key="5">
    <source>
        <dbReference type="ARBA" id="ARBA00022917"/>
    </source>
</evidence>
<evidence type="ECO:0000259" key="9">
    <source>
        <dbReference type="SMART" id="SM00845"/>
    </source>
</evidence>
<dbReference type="GO" id="GO:0050567">
    <property type="term" value="F:glutaminyl-tRNA synthase (glutamine-hydrolyzing) activity"/>
    <property type="evidence" value="ECO:0007669"/>
    <property type="project" value="UniProtKB-UniRule"/>
</dbReference>
<proteinExistence type="inferred from homology"/>
<evidence type="ECO:0000256" key="3">
    <source>
        <dbReference type="ARBA" id="ARBA00022741"/>
    </source>
</evidence>
<dbReference type="InterPro" id="IPR003789">
    <property type="entry name" value="Asn/Gln_tRNA_amidoTrase-B-like"/>
</dbReference>
<keyword evidence="2 7" id="KW-0436">Ligase</keyword>
<reference evidence="10" key="1">
    <citation type="journal article" date="2022" name="G3 (Bethesda)">
        <title>High quality genome of the basidiomycete yeast Dioszegia hungarica PDD-24b-2 isolated from cloud water.</title>
        <authorList>
            <person name="Jarrige D."/>
            <person name="Haridas S."/>
            <person name="Bleykasten-Grosshans C."/>
            <person name="Joly M."/>
            <person name="Nadalig T."/>
            <person name="Sancelme M."/>
            <person name="Vuilleumier S."/>
            <person name="Grigoriev I.V."/>
            <person name="Amato P."/>
            <person name="Bringel F."/>
        </authorList>
    </citation>
    <scope>NUCLEOTIDE SEQUENCE</scope>
    <source>
        <strain evidence="10">PDD-24b-2</strain>
    </source>
</reference>
<dbReference type="GO" id="GO:0030956">
    <property type="term" value="C:glutamyl-tRNA(Gln) amidotransferase complex"/>
    <property type="evidence" value="ECO:0007669"/>
    <property type="project" value="UniProtKB-UniRule"/>
</dbReference>
<dbReference type="NCBIfam" id="TIGR00133">
    <property type="entry name" value="gatB"/>
    <property type="match status" value="1"/>
</dbReference>
<feature type="region of interest" description="Disordered" evidence="8">
    <location>
        <begin position="19"/>
        <end position="54"/>
    </location>
</feature>
<organism evidence="10 11">
    <name type="scientific">Dioszegia hungarica</name>
    <dbReference type="NCBI Taxonomy" id="4972"/>
    <lineage>
        <taxon>Eukaryota</taxon>
        <taxon>Fungi</taxon>
        <taxon>Dikarya</taxon>
        <taxon>Basidiomycota</taxon>
        <taxon>Agaricomycotina</taxon>
        <taxon>Tremellomycetes</taxon>
        <taxon>Tremellales</taxon>
        <taxon>Bulleribasidiaceae</taxon>
        <taxon>Dioszegia</taxon>
    </lineage>
</organism>
<dbReference type="Pfam" id="PF02637">
    <property type="entry name" value="GatB_Yqey"/>
    <property type="match status" value="1"/>
</dbReference>
<keyword evidence="3 7" id="KW-0547">Nucleotide-binding</keyword>
<dbReference type="GeneID" id="77726025"/>
<dbReference type="InterPro" id="IPR014746">
    <property type="entry name" value="Gln_synth/guanido_kin_cat_dom"/>
</dbReference>
<gene>
    <name evidence="10" type="ORF">MKK02DRAFT_23985</name>
</gene>
<evidence type="ECO:0000256" key="7">
    <source>
        <dbReference type="HAMAP-Rule" id="MF_03147"/>
    </source>
</evidence>
<dbReference type="GO" id="GO:0032543">
    <property type="term" value="P:mitochondrial translation"/>
    <property type="evidence" value="ECO:0007669"/>
    <property type="project" value="UniProtKB-UniRule"/>
</dbReference>
<comment type="subcellular location">
    <subcellularLocation>
        <location evidence="7">Mitochondrion</location>
    </subcellularLocation>
</comment>
<dbReference type="InterPro" id="IPR017959">
    <property type="entry name" value="Asn/Gln-tRNA_amidoTrfase_suB/E"/>
</dbReference>
<evidence type="ECO:0000256" key="8">
    <source>
        <dbReference type="SAM" id="MobiDB-lite"/>
    </source>
</evidence>
<keyword evidence="7" id="KW-0496">Mitochondrion</keyword>
<comment type="similarity">
    <text evidence="1 7">Belongs to the GatB/GatE family. GatB subfamily.</text>
</comment>
<evidence type="ECO:0000313" key="11">
    <source>
        <dbReference type="Proteomes" id="UP001164286"/>
    </source>
</evidence>
<dbReference type="GO" id="GO:0005739">
    <property type="term" value="C:mitochondrion"/>
    <property type="evidence" value="ECO:0007669"/>
    <property type="project" value="UniProtKB-SubCell"/>
</dbReference>
<keyword evidence="4 7" id="KW-0067">ATP-binding</keyword>
<dbReference type="PROSITE" id="PS01234">
    <property type="entry name" value="GATB"/>
    <property type="match status" value="1"/>
</dbReference>
<dbReference type="InterPro" id="IPR017958">
    <property type="entry name" value="Gln-tRNA_amidoTrfase_suB_CS"/>
</dbReference>
<dbReference type="HAMAP" id="MF_00121">
    <property type="entry name" value="GatB"/>
    <property type="match status" value="1"/>
</dbReference>
<keyword evidence="5 7" id="KW-0648">Protein biosynthesis</keyword>
<evidence type="ECO:0000256" key="1">
    <source>
        <dbReference type="ARBA" id="ARBA00005306"/>
    </source>
</evidence>
<comment type="function">
    <text evidence="7">Allows the formation of correctly charged Gln-tRNA(Gln) through the transamidation of misacylated Glu-tRNA(Gln) in the mitochondria. The reaction takes place in the presence of glutamine and ATP through an activated gamma-phospho-Glu-tRNA(Gln).</text>
</comment>
<dbReference type="Proteomes" id="UP001164286">
    <property type="component" value="Unassembled WGS sequence"/>
</dbReference>
<comment type="subunit">
    <text evidence="7">Subunit of the heterotrimeric GatCAB amidotransferase (AdT) complex, composed of A, B and C subunits.</text>
</comment>
<dbReference type="PANTHER" id="PTHR11659">
    <property type="entry name" value="GLUTAMYL-TRNA GLN AMIDOTRANSFERASE SUBUNIT B MITOCHONDRIAL AND PROKARYOTIC PET112-RELATED"/>
    <property type="match status" value="1"/>
</dbReference>
<sequence>MFCPTHTCRTCLKRLRPLHGTPTAAPARSTPQNRSYANGSGSAPSGSTSSASKSNDWQTVIGLEIHAQLRTGRKLFSKSPISHNAASNTLIDIHDAAFPGTLPVLDKEAVRLSLLTSLALNCTINPRSTFDRKHYFYHDIPASYQITQSYNPLAADGYLTLPPTPSPSTSSSSPSPFSSPASSSTAKRVRIKQLQIEQDTAKSQTVGGDVLVDLNRAGTGLMEIVTEPDMSSAEEAGAFVRRLQGLLRRIGSGDGDMEKGNLRIDANISVHRPNTPFGVRSEIKNLNSVRFLQTAIAYEIQRHIAHYESTSAPLPQETRQVNELTGETYALRTKEEAMDYRYMPDANLPALIYRPGTIEDLRAKLPEMPWVTVERLTGIYHGLEARDVETMIQLDEYQGRGVAYFEEMMRGLDAKKGKKAANWMTHEVLGQLGKAGREWDERVVSAKMLGEVVDKVEGGEMSGTTGKAVVRHLINTPGAAEGSDLDALLDQLGLKPAPAGDLKELCEKAITKCKKEAEMVRKGNEKVAMRLVGEVMKLSQGRADPKKAREIILQILQGV</sequence>
<feature type="compositionally biased region" description="Low complexity" evidence="8">
    <location>
        <begin position="167"/>
        <end position="185"/>
    </location>
</feature>
<dbReference type="SUPFAM" id="SSF89095">
    <property type="entry name" value="GatB/YqeY motif"/>
    <property type="match status" value="1"/>
</dbReference>
<dbReference type="NCBIfam" id="NF004014">
    <property type="entry name" value="PRK05477.1-4"/>
    <property type="match status" value="1"/>
</dbReference>
<evidence type="ECO:0000256" key="6">
    <source>
        <dbReference type="ARBA" id="ARBA00047913"/>
    </source>
</evidence>
<dbReference type="GO" id="GO:0070681">
    <property type="term" value="P:glutaminyl-tRNAGln biosynthesis via transamidation"/>
    <property type="evidence" value="ECO:0007669"/>
    <property type="project" value="UniProtKB-UniRule"/>
</dbReference>
<comment type="catalytic activity">
    <reaction evidence="6 7">
        <text>L-glutamyl-tRNA(Gln) + L-glutamine + ATP + H2O = L-glutaminyl-tRNA(Gln) + L-glutamate + ADP + phosphate + H(+)</text>
        <dbReference type="Rhea" id="RHEA:17521"/>
        <dbReference type="Rhea" id="RHEA-COMP:9681"/>
        <dbReference type="Rhea" id="RHEA-COMP:9684"/>
        <dbReference type="ChEBI" id="CHEBI:15377"/>
        <dbReference type="ChEBI" id="CHEBI:15378"/>
        <dbReference type="ChEBI" id="CHEBI:29985"/>
        <dbReference type="ChEBI" id="CHEBI:30616"/>
        <dbReference type="ChEBI" id="CHEBI:43474"/>
        <dbReference type="ChEBI" id="CHEBI:58359"/>
        <dbReference type="ChEBI" id="CHEBI:78520"/>
        <dbReference type="ChEBI" id="CHEBI:78521"/>
        <dbReference type="ChEBI" id="CHEBI:456216"/>
    </reaction>
</comment>
<accession>A0AA38HAJ2</accession>
<feature type="region of interest" description="Disordered" evidence="8">
    <location>
        <begin position="161"/>
        <end position="189"/>
    </location>
</feature>